<dbReference type="PANTHER" id="PTHR11487">
    <property type="entry name" value="THIOESTERASE"/>
    <property type="match status" value="1"/>
</dbReference>
<evidence type="ECO:0000313" key="4">
    <source>
        <dbReference type="Proteomes" id="UP001059617"/>
    </source>
</evidence>
<protein>
    <submittedName>
        <fullName evidence="3">Alpha/beta fold hydrolase</fullName>
    </submittedName>
</protein>
<reference evidence="3" key="1">
    <citation type="submission" date="2021-04" db="EMBL/GenBank/DDBJ databases">
        <authorList>
            <person name="Hartkoorn R.C."/>
            <person name="Beaudoing E."/>
            <person name="Hot D."/>
        </authorList>
    </citation>
    <scope>NUCLEOTIDE SEQUENCE</scope>
    <source>
        <strain evidence="3">NRRL B-16292</strain>
    </source>
</reference>
<dbReference type="Gene3D" id="3.40.50.1820">
    <property type="entry name" value="alpha/beta hydrolase"/>
    <property type="match status" value="1"/>
</dbReference>
<dbReference type="SUPFAM" id="SSF53474">
    <property type="entry name" value="alpha/beta-Hydrolases"/>
    <property type="match status" value="1"/>
</dbReference>
<feature type="domain" description="Thioesterase" evidence="2">
    <location>
        <begin position="21"/>
        <end position="241"/>
    </location>
</feature>
<dbReference type="EMBL" id="CP073720">
    <property type="protein sequence ID" value="UWP80117.1"/>
    <property type="molecule type" value="Genomic_DNA"/>
</dbReference>
<organism evidence="3 4">
    <name type="scientific">Dactylosporangium fulvum</name>
    <dbReference type="NCBI Taxonomy" id="53359"/>
    <lineage>
        <taxon>Bacteria</taxon>
        <taxon>Bacillati</taxon>
        <taxon>Actinomycetota</taxon>
        <taxon>Actinomycetes</taxon>
        <taxon>Micromonosporales</taxon>
        <taxon>Micromonosporaceae</taxon>
        <taxon>Dactylosporangium</taxon>
    </lineage>
</organism>
<gene>
    <name evidence="3" type="ORF">Dfulv_33820</name>
</gene>
<dbReference type="GO" id="GO:0016787">
    <property type="term" value="F:hydrolase activity"/>
    <property type="evidence" value="ECO:0007669"/>
    <property type="project" value="UniProtKB-KW"/>
</dbReference>
<dbReference type="InterPro" id="IPR001031">
    <property type="entry name" value="Thioesterase"/>
</dbReference>
<evidence type="ECO:0000313" key="3">
    <source>
        <dbReference type="EMBL" id="UWP80117.1"/>
    </source>
</evidence>
<dbReference type="Proteomes" id="UP001059617">
    <property type="component" value="Chromosome"/>
</dbReference>
<comment type="similarity">
    <text evidence="1">Belongs to the thioesterase family.</text>
</comment>
<sequence length="259" mass="28843">MKDTRTGRWLLREPRADAQARLICFPYAGAGASSLRRWPKRIGAMEVCAVQPPGRENRFREPPYRSFDDFAADAAEGLAPYLDRPYALFGHCMGALLAYATLVRLEERGHPLPARLYVSSTLVPHRGFYGLFQPSMSDERLADELRGIVRSLGEPEPLPELLPMAIAVLRDDVDMCYGYRPPGPRRLPCPITAIGWRDDPYVPAPEMLEWDEYGETRHEVLAGGPWTFLSAPPQLIDVIERDAPAVAATAPGSRGDAAW</sequence>
<proteinExistence type="inferred from homology"/>
<dbReference type="PANTHER" id="PTHR11487:SF0">
    <property type="entry name" value="S-ACYL FATTY ACID SYNTHASE THIOESTERASE, MEDIUM CHAIN"/>
    <property type="match status" value="1"/>
</dbReference>
<keyword evidence="4" id="KW-1185">Reference proteome</keyword>
<accession>A0ABY5VQR2</accession>
<dbReference type="Pfam" id="PF00975">
    <property type="entry name" value="Thioesterase"/>
    <property type="match status" value="1"/>
</dbReference>
<evidence type="ECO:0000259" key="2">
    <source>
        <dbReference type="Pfam" id="PF00975"/>
    </source>
</evidence>
<name>A0ABY5VQR2_9ACTN</name>
<dbReference type="InterPro" id="IPR029058">
    <property type="entry name" value="AB_hydrolase_fold"/>
</dbReference>
<dbReference type="InterPro" id="IPR012223">
    <property type="entry name" value="TEII"/>
</dbReference>
<reference evidence="3" key="2">
    <citation type="submission" date="2022-09" db="EMBL/GenBank/DDBJ databases">
        <title>Biosynthetic gene clusters of Dactylosporangioum fulvum.</title>
        <authorList>
            <person name="Caradec T."/>
        </authorList>
    </citation>
    <scope>NUCLEOTIDE SEQUENCE</scope>
    <source>
        <strain evidence="3">NRRL B-16292</strain>
    </source>
</reference>
<keyword evidence="3" id="KW-0378">Hydrolase</keyword>
<evidence type="ECO:0000256" key="1">
    <source>
        <dbReference type="ARBA" id="ARBA00007169"/>
    </source>
</evidence>
<dbReference type="RefSeq" id="WP_259857875.1">
    <property type="nucleotide sequence ID" value="NZ_BAAAST010000016.1"/>
</dbReference>